<dbReference type="Proteomes" id="UP001057402">
    <property type="component" value="Chromosome 7"/>
</dbReference>
<keyword evidence="2" id="KW-1185">Reference proteome</keyword>
<evidence type="ECO:0000313" key="2">
    <source>
        <dbReference type="Proteomes" id="UP001057402"/>
    </source>
</evidence>
<name>A0ACB9P2E8_9MYRT</name>
<organism evidence="1 2">
    <name type="scientific">Melastoma candidum</name>
    <dbReference type="NCBI Taxonomy" id="119954"/>
    <lineage>
        <taxon>Eukaryota</taxon>
        <taxon>Viridiplantae</taxon>
        <taxon>Streptophyta</taxon>
        <taxon>Embryophyta</taxon>
        <taxon>Tracheophyta</taxon>
        <taxon>Spermatophyta</taxon>
        <taxon>Magnoliopsida</taxon>
        <taxon>eudicotyledons</taxon>
        <taxon>Gunneridae</taxon>
        <taxon>Pentapetalae</taxon>
        <taxon>rosids</taxon>
        <taxon>malvids</taxon>
        <taxon>Myrtales</taxon>
        <taxon>Melastomataceae</taxon>
        <taxon>Melastomatoideae</taxon>
        <taxon>Melastomateae</taxon>
        <taxon>Melastoma</taxon>
    </lineage>
</organism>
<dbReference type="EMBL" id="CM042886">
    <property type="protein sequence ID" value="KAI4342062.1"/>
    <property type="molecule type" value="Genomic_DNA"/>
</dbReference>
<comment type="caution">
    <text evidence="1">The sequence shown here is derived from an EMBL/GenBank/DDBJ whole genome shotgun (WGS) entry which is preliminary data.</text>
</comment>
<proteinExistence type="predicted"/>
<gene>
    <name evidence="1" type="ORF">MLD38_026722</name>
</gene>
<accession>A0ACB9P2E8</accession>
<reference evidence="2" key="1">
    <citation type="journal article" date="2023" name="Front. Plant Sci.">
        <title>Chromosomal-level genome assembly of Melastoma candidum provides insights into trichome evolution.</title>
        <authorList>
            <person name="Zhong Y."/>
            <person name="Wu W."/>
            <person name="Sun C."/>
            <person name="Zou P."/>
            <person name="Liu Y."/>
            <person name="Dai S."/>
            <person name="Zhou R."/>
        </authorList>
    </citation>
    <scope>NUCLEOTIDE SEQUENCE [LARGE SCALE GENOMIC DNA]</scope>
</reference>
<protein>
    <submittedName>
        <fullName evidence="1">Uncharacterized protein</fullName>
    </submittedName>
</protein>
<sequence>MLGILDMDAVCVGDIARSVNSDIGAKHILRMLDHDVHPGTIFEPQIAEQYVAGFSYVERLNETEQSKRQSCNMSPVSNQNHSRHQAAPRPSNEPDPWMTRPSTPSNAIHV</sequence>
<evidence type="ECO:0000313" key="1">
    <source>
        <dbReference type="EMBL" id="KAI4342062.1"/>
    </source>
</evidence>